<comment type="caution">
    <text evidence="2">The sequence shown here is derived from an EMBL/GenBank/DDBJ whole genome shotgun (WGS) entry which is preliminary data.</text>
</comment>
<name>A0ABT4AAP3_9BACT</name>
<organism evidence="2 3">
    <name type="scientific">Archangium lansingense</name>
    <dbReference type="NCBI Taxonomy" id="2995310"/>
    <lineage>
        <taxon>Bacteria</taxon>
        <taxon>Pseudomonadati</taxon>
        <taxon>Myxococcota</taxon>
        <taxon>Myxococcia</taxon>
        <taxon>Myxococcales</taxon>
        <taxon>Cystobacterineae</taxon>
        <taxon>Archangiaceae</taxon>
        <taxon>Archangium</taxon>
    </lineage>
</organism>
<feature type="domain" description="Fe2OG dioxygenase" evidence="1">
    <location>
        <begin position="79"/>
        <end position="176"/>
    </location>
</feature>
<evidence type="ECO:0000313" key="3">
    <source>
        <dbReference type="Proteomes" id="UP001207654"/>
    </source>
</evidence>
<gene>
    <name evidence="2" type="ORF">OV287_26475</name>
</gene>
<proteinExistence type="predicted"/>
<dbReference type="InterPro" id="IPR037151">
    <property type="entry name" value="AlkB-like_sf"/>
</dbReference>
<dbReference type="PROSITE" id="PS51471">
    <property type="entry name" value="FE2OG_OXY"/>
    <property type="match status" value="1"/>
</dbReference>
<reference evidence="2 3" key="1">
    <citation type="submission" date="2022-11" db="EMBL/GenBank/DDBJ databases">
        <title>Minimal conservation of predation-associated metabolite biosynthetic gene clusters underscores biosynthetic potential of Myxococcota including descriptions for ten novel species: Archangium lansinium sp. nov., Myxococcus landrumus sp. nov., Nannocystis bai.</title>
        <authorList>
            <person name="Ahearne A."/>
            <person name="Stevens C."/>
            <person name="Phillips K."/>
        </authorList>
    </citation>
    <scope>NUCLEOTIDE SEQUENCE [LARGE SCALE GENOMIC DNA]</scope>
    <source>
        <strain evidence="2 3">MIWBW</strain>
    </source>
</reference>
<protein>
    <submittedName>
        <fullName evidence="2">Alpha-ketoglutarate-dependent dioxygenase AlkB</fullName>
    </submittedName>
</protein>
<accession>A0ABT4AAP3</accession>
<dbReference type="PANTHER" id="PTHR31212:SF4">
    <property type="entry name" value="ALPHA-KETOGLUTARATE-DEPENDENT DIOXYGENASE ALKB HOMOLOG 3"/>
    <property type="match status" value="1"/>
</dbReference>
<dbReference type="Pfam" id="PF13532">
    <property type="entry name" value="2OG-FeII_Oxy_2"/>
    <property type="match status" value="1"/>
</dbReference>
<dbReference type="InterPro" id="IPR005123">
    <property type="entry name" value="Oxoglu/Fe-dep_dioxygenase_dom"/>
</dbReference>
<keyword evidence="2" id="KW-0223">Dioxygenase</keyword>
<dbReference type="InterPro" id="IPR032854">
    <property type="entry name" value="ALKBH3"/>
</dbReference>
<keyword evidence="3" id="KW-1185">Reference proteome</keyword>
<sequence>MTPHPRIAGAGLAESFVSEPSSLFELLQRTIAWDTRMRARLTASFGAPYNYSGIEYPYVPMPPELDALARRIESVVQHPITNCLINFYPEGASSMGFHSDSYAHLQPGTTVSIVSLGGPRTLRFRRKEAKEQVVDVPLHSGSLLVMQQRVQDEWMHALPPEPEAPQRMSLTFRQVL</sequence>
<keyword evidence="2" id="KW-0560">Oxidoreductase</keyword>
<dbReference type="InterPro" id="IPR027450">
    <property type="entry name" value="AlkB-like"/>
</dbReference>
<dbReference type="Gene3D" id="2.60.120.590">
    <property type="entry name" value="Alpha-ketoglutarate-dependent dioxygenase AlkB-like"/>
    <property type="match status" value="1"/>
</dbReference>
<dbReference type="Proteomes" id="UP001207654">
    <property type="component" value="Unassembled WGS sequence"/>
</dbReference>
<evidence type="ECO:0000313" key="2">
    <source>
        <dbReference type="EMBL" id="MCY1078024.1"/>
    </source>
</evidence>
<dbReference type="RefSeq" id="WP_267536820.1">
    <property type="nucleotide sequence ID" value="NZ_JAPNKA010000001.1"/>
</dbReference>
<dbReference type="PANTHER" id="PTHR31212">
    <property type="entry name" value="ALPHA-KETOGLUTARATE-DEPENDENT DIOXYGENASE ALKB HOMOLOG 3"/>
    <property type="match status" value="1"/>
</dbReference>
<dbReference type="GO" id="GO:0051213">
    <property type="term" value="F:dioxygenase activity"/>
    <property type="evidence" value="ECO:0007669"/>
    <property type="project" value="UniProtKB-KW"/>
</dbReference>
<evidence type="ECO:0000259" key="1">
    <source>
        <dbReference type="PROSITE" id="PS51471"/>
    </source>
</evidence>
<dbReference type="EMBL" id="JAPNKA010000001">
    <property type="protein sequence ID" value="MCY1078024.1"/>
    <property type="molecule type" value="Genomic_DNA"/>
</dbReference>
<dbReference type="SUPFAM" id="SSF51197">
    <property type="entry name" value="Clavaminate synthase-like"/>
    <property type="match status" value="1"/>
</dbReference>